<keyword evidence="2" id="KW-0560">Oxidoreductase</keyword>
<comment type="caution">
    <text evidence="4">The sequence shown here is derived from an EMBL/GenBank/DDBJ whole genome shotgun (WGS) entry which is preliminary data.</text>
</comment>
<dbReference type="EMBL" id="PJEX01000350">
    <property type="protein sequence ID" value="TKW50911.1"/>
    <property type="molecule type" value="Genomic_DNA"/>
</dbReference>
<evidence type="ECO:0000256" key="1">
    <source>
        <dbReference type="ARBA" id="ARBA00008056"/>
    </source>
</evidence>
<accession>A0A4U6X642</accession>
<keyword evidence="2" id="KW-0408">Iron</keyword>
<dbReference type="Pfam" id="PF03171">
    <property type="entry name" value="2OG-FeII_Oxy"/>
    <property type="match status" value="1"/>
</dbReference>
<organism evidence="4 5">
    <name type="scientific">Colletotrichum tanaceti</name>
    <dbReference type="NCBI Taxonomy" id="1306861"/>
    <lineage>
        <taxon>Eukaryota</taxon>
        <taxon>Fungi</taxon>
        <taxon>Dikarya</taxon>
        <taxon>Ascomycota</taxon>
        <taxon>Pezizomycotina</taxon>
        <taxon>Sordariomycetes</taxon>
        <taxon>Hypocreomycetidae</taxon>
        <taxon>Glomerellales</taxon>
        <taxon>Glomerellaceae</taxon>
        <taxon>Colletotrichum</taxon>
        <taxon>Colletotrichum destructivum species complex</taxon>
    </lineage>
</organism>
<comment type="similarity">
    <text evidence="1 2">Belongs to the iron/ascorbate-dependent oxidoreductase family.</text>
</comment>
<dbReference type="Proteomes" id="UP000310108">
    <property type="component" value="Unassembled WGS sequence"/>
</dbReference>
<feature type="domain" description="Fe2OG dioxygenase" evidence="3">
    <location>
        <begin position="266"/>
        <end position="383"/>
    </location>
</feature>
<gene>
    <name evidence="4" type="ORF">CTA1_2613</name>
</gene>
<dbReference type="STRING" id="1306861.A0A4U6X642"/>
<dbReference type="InterPro" id="IPR005123">
    <property type="entry name" value="Oxoglu/Fe-dep_dioxygenase_dom"/>
</dbReference>
<keyword evidence="2" id="KW-0479">Metal-binding</keyword>
<dbReference type="GO" id="GO:0044283">
    <property type="term" value="P:small molecule biosynthetic process"/>
    <property type="evidence" value="ECO:0007669"/>
    <property type="project" value="UniProtKB-ARBA"/>
</dbReference>
<evidence type="ECO:0000313" key="5">
    <source>
        <dbReference type="Proteomes" id="UP000310108"/>
    </source>
</evidence>
<protein>
    <submittedName>
        <fullName evidence="4">UPF0676 protein</fullName>
    </submittedName>
</protein>
<dbReference type="InterPro" id="IPR044861">
    <property type="entry name" value="IPNS-like_FE2OG_OXY"/>
</dbReference>
<dbReference type="GO" id="GO:0016491">
    <property type="term" value="F:oxidoreductase activity"/>
    <property type="evidence" value="ECO:0007669"/>
    <property type="project" value="UniProtKB-KW"/>
</dbReference>
<evidence type="ECO:0000259" key="3">
    <source>
        <dbReference type="PROSITE" id="PS51471"/>
    </source>
</evidence>
<reference evidence="4 5" key="1">
    <citation type="journal article" date="2019" name="PLoS ONE">
        <title>Comparative genome analysis indicates high evolutionary potential of pathogenicity genes in Colletotrichum tanaceti.</title>
        <authorList>
            <person name="Lelwala R.V."/>
            <person name="Korhonen P.K."/>
            <person name="Young N.D."/>
            <person name="Scott J.B."/>
            <person name="Ades P.A."/>
            <person name="Gasser R.B."/>
            <person name="Taylor P.W.J."/>
        </authorList>
    </citation>
    <scope>NUCLEOTIDE SEQUENCE [LARGE SCALE GENOMIC DNA]</scope>
    <source>
        <strain evidence="4">BRIP57314</strain>
    </source>
</reference>
<dbReference type="PROSITE" id="PS51471">
    <property type="entry name" value="FE2OG_OXY"/>
    <property type="match status" value="1"/>
</dbReference>
<dbReference type="PANTHER" id="PTHR47990">
    <property type="entry name" value="2-OXOGLUTARATE (2OG) AND FE(II)-DEPENDENT OXYGENASE SUPERFAMILY PROTEIN-RELATED"/>
    <property type="match status" value="1"/>
</dbReference>
<evidence type="ECO:0000313" key="4">
    <source>
        <dbReference type="EMBL" id="TKW50911.1"/>
    </source>
</evidence>
<dbReference type="InterPro" id="IPR027443">
    <property type="entry name" value="IPNS-like_sf"/>
</dbReference>
<name>A0A4U6X642_9PEZI</name>
<sequence length="442" mass="47954">MRTYPHEVISSVWCTSLIKGVIGGYLTGGETQTHSSCCSQSRCPADAGIPYCFTRDAFTSPALYQIERHTTCPRHIFQHILQHIHHIHHIHHINHTAIKHPRPLRLSHLHQQQTMPAPLPVVDLRSFATVEDLAAELMRVGRDPGFFYVVGHDLVDAAAAPVFARAEAFFNAPLPAKLAYANGSGDLGYTGLREETLSGAGPGDVKESFYLSDPGRTTQPLPAELEAGRKGMAAFFAGCDALATTLLEGIAVGLGMPKDFLSRAHTGESCRMRLINYPPVSQLPSAPDAGQDVRAGAHSDYGSLTLLFRQPSDQGGLQVSPARAGAGAWLDVPCLPDAVVVNIGDALEFWTAGRLRSTLHRVAFPRSATENVGRLSIPVFIQPDRHVVLAPIGGRPGEPEKHGGGFGAEFLEVLRRKGYEDARPVTSSEHLERRIRATYARV</sequence>
<keyword evidence="5" id="KW-1185">Reference proteome</keyword>
<dbReference type="InterPro" id="IPR026992">
    <property type="entry name" value="DIOX_N"/>
</dbReference>
<evidence type="ECO:0000256" key="2">
    <source>
        <dbReference type="RuleBase" id="RU003682"/>
    </source>
</evidence>
<dbReference type="Pfam" id="PF14226">
    <property type="entry name" value="DIOX_N"/>
    <property type="match status" value="1"/>
</dbReference>
<dbReference type="GO" id="GO:0046872">
    <property type="term" value="F:metal ion binding"/>
    <property type="evidence" value="ECO:0007669"/>
    <property type="project" value="UniProtKB-KW"/>
</dbReference>
<dbReference type="SUPFAM" id="SSF51197">
    <property type="entry name" value="Clavaminate synthase-like"/>
    <property type="match status" value="1"/>
</dbReference>
<proteinExistence type="inferred from homology"/>
<dbReference type="Gene3D" id="2.60.120.330">
    <property type="entry name" value="B-lactam Antibiotic, Isopenicillin N Synthase, Chain"/>
    <property type="match status" value="1"/>
</dbReference>
<dbReference type="AlphaFoldDB" id="A0A4U6X642"/>
<dbReference type="InterPro" id="IPR050231">
    <property type="entry name" value="Iron_ascorbate_oxido_reductase"/>
</dbReference>